<dbReference type="GO" id="GO:0046872">
    <property type="term" value="F:metal ion binding"/>
    <property type="evidence" value="ECO:0007669"/>
    <property type="project" value="UniProtKB-KW"/>
</dbReference>
<dbReference type="InterPro" id="IPR036485">
    <property type="entry name" value="Glu_synth_asu_C_sf"/>
</dbReference>
<feature type="domain" description="Glutamate synthase alpha subunit C-terminal" evidence="17">
    <location>
        <begin position="160"/>
        <end position="341"/>
    </location>
</feature>
<keyword evidence="12" id="KW-0408">Iron</keyword>
<comment type="similarity">
    <text evidence="4">Belongs to the glutamate synthase family.</text>
</comment>
<dbReference type="FunFam" id="2.160.20.60:FF:000001">
    <property type="entry name" value="Glutamate synthase, large subunit"/>
    <property type="match status" value="1"/>
</dbReference>
<evidence type="ECO:0000256" key="1">
    <source>
        <dbReference type="ARBA" id="ARBA00001917"/>
    </source>
</evidence>
<protein>
    <submittedName>
        <fullName evidence="19">Ferredoxin-dependent glutamate synthase 1</fullName>
        <ecNumber evidence="19">1.4.7.1</ecNumber>
    </submittedName>
</protein>
<keyword evidence="11 19" id="KW-0560">Oxidoreductase</keyword>
<evidence type="ECO:0000256" key="5">
    <source>
        <dbReference type="ARBA" id="ARBA00022605"/>
    </source>
</evidence>
<reference evidence="19" key="1">
    <citation type="submission" date="2016-10" db="EMBL/GenBank/DDBJ databases">
        <title>Sequence of Gallionella enrichment culture.</title>
        <authorList>
            <person name="Poehlein A."/>
            <person name="Muehling M."/>
            <person name="Daniel R."/>
        </authorList>
    </citation>
    <scope>NUCLEOTIDE SEQUENCE</scope>
</reference>
<evidence type="ECO:0000256" key="13">
    <source>
        <dbReference type="ARBA" id="ARBA00023014"/>
    </source>
</evidence>
<evidence type="ECO:0000256" key="7">
    <source>
        <dbReference type="ARBA" id="ARBA00022643"/>
    </source>
</evidence>
<dbReference type="EC" id="1.4.7.1" evidence="19"/>
<keyword evidence="6" id="KW-0285">Flavoprotein</keyword>
<dbReference type="PANTHER" id="PTHR43100">
    <property type="entry name" value="GLUTAMATE SYNTHASE [NADPH] SMALL CHAIN"/>
    <property type="match status" value="1"/>
</dbReference>
<keyword evidence="9" id="KW-0274">FAD</keyword>
<keyword evidence="14" id="KW-0314">Glutamate biosynthesis</keyword>
<sequence length="433" mass="46938">MVIGALLGADEFGFATAPLVVEGCIMMRKCHLNTCPVGVATQDPALRKKFSGKPEHVVNYFFFIAEEVRQIMAQLGIAKFDDLIGRSDLLDMRSGVAHWKARGLDFGRLLAVPTAPADVPRYQTEFQEHGLEKSLDNLLIAKSRQAIETGEKVKIMEVTRNVNRSVGAMLSGAVTQVHPQGLPDDTIRIQLEGTGGQSFGAFLVTGITLYLIGDANDYTGKGLSGGRVVVRPSIDFRGDAVKNTIVGNTVMFGATSGEAFFSGVAGERFAVRLSGATAVVEGTGDHGCEYMTGGTVVVLGKTGRNFAAGMSGGMAYVYDEDGQFAKRCNTAMVSLTKVLATPEQQVALERSLWHRGLSDEDQLKQLLADHNRWTGSKRARELLDSWETSRLKFVKVFPNEYKRALAEIHAKNMAKVQAGRAHVAIKKEAILAK</sequence>
<evidence type="ECO:0000256" key="11">
    <source>
        <dbReference type="ARBA" id="ARBA00023002"/>
    </source>
</evidence>
<comment type="cofactor">
    <cofactor evidence="1">
        <name>FMN</name>
        <dbReference type="ChEBI" id="CHEBI:58210"/>
    </cofactor>
</comment>
<keyword evidence="13" id="KW-0411">Iron-sulfur</keyword>
<dbReference type="EMBL" id="MLJW01005003">
    <property type="protein sequence ID" value="OIQ68952.1"/>
    <property type="molecule type" value="Genomic_DNA"/>
</dbReference>
<keyword evidence="7" id="KW-0288">FMN</keyword>
<proteinExistence type="inferred from homology"/>
<keyword evidence="5" id="KW-0028">Amino-acid biosynthesis</keyword>
<keyword evidence="10" id="KW-0315">Glutamine amidotransferase</keyword>
<dbReference type="Gene3D" id="3.20.20.70">
    <property type="entry name" value="Aldolase class I"/>
    <property type="match status" value="1"/>
</dbReference>
<dbReference type="InterPro" id="IPR013785">
    <property type="entry name" value="Aldolase_TIM"/>
</dbReference>
<name>A0A1J5PDV6_9ZZZZ</name>
<keyword evidence="15" id="KW-0003">3Fe-4S</keyword>
<comment type="caution">
    <text evidence="19">The sequence shown here is derived from an EMBL/GenBank/DDBJ whole genome shotgun (WGS) entry which is preliminary data.</text>
</comment>
<dbReference type="GO" id="GO:0006537">
    <property type="term" value="P:glutamate biosynthetic process"/>
    <property type="evidence" value="ECO:0007669"/>
    <property type="project" value="UniProtKB-KW"/>
</dbReference>
<comment type="cofactor">
    <cofactor evidence="3">
        <name>FAD</name>
        <dbReference type="ChEBI" id="CHEBI:57692"/>
    </cofactor>
</comment>
<evidence type="ECO:0000256" key="12">
    <source>
        <dbReference type="ARBA" id="ARBA00023004"/>
    </source>
</evidence>
<evidence type="ECO:0000256" key="10">
    <source>
        <dbReference type="ARBA" id="ARBA00022962"/>
    </source>
</evidence>
<dbReference type="GO" id="GO:0051538">
    <property type="term" value="F:3 iron, 4 sulfur cluster binding"/>
    <property type="evidence" value="ECO:0007669"/>
    <property type="project" value="UniProtKB-KW"/>
</dbReference>
<evidence type="ECO:0000256" key="14">
    <source>
        <dbReference type="ARBA" id="ARBA00023164"/>
    </source>
</evidence>
<dbReference type="InterPro" id="IPR002932">
    <property type="entry name" value="Glu_synthdom"/>
</dbReference>
<evidence type="ECO:0000256" key="6">
    <source>
        <dbReference type="ARBA" id="ARBA00022630"/>
    </source>
</evidence>
<gene>
    <name evidence="19" type="primary">gltB_33</name>
    <name evidence="19" type="ORF">GALL_494500</name>
</gene>
<dbReference type="InterPro" id="IPR002489">
    <property type="entry name" value="Glu_synth_asu_C"/>
</dbReference>
<evidence type="ECO:0000259" key="17">
    <source>
        <dbReference type="Pfam" id="PF01493"/>
    </source>
</evidence>
<evidence type="ECO:0000256" key="15">
    <source>
        <dbReference type="ARBA" id="ARBA00023291"/>
    </source>
</evidence>
<evidence type="ECO:0000313" key="19">
    <source>
        <dbReference type="EMBL" id="OIQ68952.1"/>
    </source>
</evidence>
<dbReference type="InterPro" id="IPR051394">
    <property type="entry name" value="Glutamate_Synthase"/>
</dbReference>
<dbReference type="PANTHER" id="PTHR43100:SF1">
    <property type="entry name" value="GLUTAMATE SYNTHASE [NADPH] SMALL CHAIN"/>
    <property type="match status" value="1"/>
</dbReference>
<dbReference type="Pfam" id="PF01645">
    <property type="entry name" value="Glu_synthase"/>
    <property type="match status" value="1"/>
</dbReference>
<dbReference type="GO" id="GO:0016041">
    <property type="term" value="F:glutamate synthase (ferredoxin) activity"/>
    <property type="evidence" value="ECO:0007669"/>
    <property type="project" value="UniProtKB-EC"/>
</dbReference>
<evidence type="ECO:0000256" key="2">
    <source>
        <dbReference type="ARBA" id="ARBA00001927"/>
    </source>
</evidence>
<dbReference type="CDD" id="cd00982">
    <property type="entry name" value="gltB_C"/>
    <property type="match status" value="1"/>
</dbReference>
<dbReference type="SUPFAM" id="SSF69336">
    <property type="entry name" value="Alpha subunit of glutamate synthase, C-terminal domain"/>
    <property type="match status" value="1"/>
</dbReference>
<dbReference type="Gene3D" id="2.160.20.60">
    <property type="entry name" value="Glutamate synthase, alpha subunit, C-terminal domain"/>
    <property type="match status" value="1"/>
</dbReference>
<feature type="domain" description="Glutamate synthase" evidence="18">
    <location>
        <begin position="1"/>
        <end position="77"/>
    </location>
</feature>
<comment type="cofactor">
    <cofactor evidence="2">
        <name>[3Fe-4S] cluster</name>
        <dbReference type="ChEBI" id="CHEBI:21137"/>
    </cofactor>
</comment>
<evidence type="ECO:0000256" key="4">
    <source>
        <dbReference type="ARBA" id="ARBA00009716"/>
    </source>
</evidence>
<evidence type="ECO:0000256" key="3">
    <source>
        <dbReference type="ARBA" id="ARBA00001974"/>
    </source>
</evidence>
<comment type="pathway">
    <text evidence="16">Amino-acid biosynthesis.</text>
</comment>
<keyword evidence="8" id="KW-0479">Metal-binding</keyword>
<accession>A0A1J5PDV6</accession>
<evidence type="ECO:0000259" key="18">
    <source>
        <dbReference type="Pfam" id="PF01645"/>
    </source>
</evidence>
<evidence type="ECO:0000256" key="16">
    <source>
        <dbReference type="ARBA" id="ARBA00029440"/>
    </source>
</evidence>
<evidence type="ECO:0000256" key="9">
    <source>
        <dbReference type="ARBA" id="ARBA00022827"/>
    </source>
</evidence>
<dbReference type="Pfam" id="PF01493">
    <property type="entry name" value="GXGXG"/>
    <property type="match status" value="1"/>
</dbReference>
<dbReference type="AlphaFoldDB" id="A0A1J5PDV6"/>
<evidence type="ECO:0000256" key="8">
    <source>
        <dbReference type="ARBA" id="ARBA00022723"/>
    </source>
</evidence>
<dbReference type="SUPFAM" id="SSF51395">
    <property type="entry name" value="FMN-linked oxidoreductases"/>
    <property type="match status" value="1"/>
</dbReference>
<organism evidence="19">
    <name type="scientific">mine drainage metagenome</name>
    <dbReference type="NCBI Taxonomy" id="410659"/>
    <lineage>
        <taxon>unclassified sequences</taxon>
        <taxon>metagenomes</taxon>
        <taxon>ecological metagenomes</taxon>
    </lineage>
</organism>